<organism evidence="1 2">
    <name type="scientific">Brassica oleracea var. oleracea</name>
    <dbReference type="NCBI Taxonomy" id="109376"/>
    <lineage>
        <taxon>Eukaryota</taxon>
        <taxon>Viridiplantae</taxon>
        <taxon>Streptophyta</taxon>
        <taxon>Embryophyta</taxon>
        <taxon>Tracheophyta</taxon>
        <taxon>Spermatophyta</taxon>
        <taxon>Magnoliopsida</taxon>
        <taxon>eudicotyledons</taxon>
        <taxon>Gunneridae</taxon>
        <taxon>Pentapetalae</taxon>
        <taxon>rosids</taxon>
        <taxon>malvids</taxon>
        <taxon>Brassicales</taxon>
        <taxon>Brassicaceae</taxon>
        <taxon>Brassiceae</taxon>
        <taxon>Brassica</taxon>
    </lineage>
</organism>
<evidence type="ECO:0000313" key="1">
    <source>
        <dbReference type="EnsemblPlants" id="Bo28317s010.1"/>
    </source>
</evidence>
<sequence length="60" mass="6543">MSMRALSVLAKIPSFPLNSFHLKLSIVFFFSKFSSQSALTTSLAAPSKSLSCEIDVFLPC</sequence>
<name>A0A0D3AH78_BRAOL</name>
<dbReference type="HOGENOM" id="CLU_2944936_0_0_1"/>
<reference evidence="1" key="2">
    <citation type="submission" date="2015-06" db="UniProtKB">
        <authorList>
            <consortium name="EnsemblPlants"/>
        </authorList>
    </citation>
    <scope>IDENTIFICATION</scope>
</reference>
<accession>A0A0D3AH78</accession>
<dbReference type="Gramene" id="Bo28317s010.1">
    <property type="protein sequence ID" value="Bo28317s010.1"/>
    <property type="gene ID" value="Bo28317s010"/>
</dbReference>
<reference evidence="1" key="1">
    <citation type="journal article" date="2014" name="Genome Biol.">
        <title>Transcriptome and methylome profiling reveals relics of genome dominance in the mesopolyploid Brassica oleracea.</title>
        <authorList>
            <person name="Parkin I.A."/>
            <person name="Koh C."/>
            <person name="Tang H."/>
            <person name="Robinson S.J."/>
            <person name="Kagale S."/>
            <person name="Clarke W.E."/>
            <person name="Town C.D."/>
            <person name="Nixon J."/>
            <person name="Krishnakumar V."/>
            <person name="Bidwell S.L."/>
            <person name="Denoeud F."/>
            <person name="Belcram H."/>
            <person name="Links M.G."/>
            <person name="Just J."/>
            <person name="Clarke C."/>
            <person name="Bender T."/>
            <person name="Huebert T."/>
            <person name="Mason A.S."/>
            <person name="Pires J.C."/>
            <person name="Barker G."/>
            <person name="Moore J."/>
            <person name="Walley P.G."/>
            <person name="Manoli S."/>
            <person name="Batley J."/>
            <person name="Edwards D."/>
            <person name="Nelson M.N."/>
            <person name="Wang X."/>
            <person name="Paterson A.H."/>
            <person name="King G."/>
            <person name="Bancroft I."/>
            <person name="Chalhoub B."/>
            <person name="Sharpe A.G."/>
        </authorList>
    </citation>
    <scope>NUCLEOTIDE SEQUENCE [LARGE SCALE GENOMIC DNA]</scope>
    <source>
        <strain evidence="1">cv. TO1000</strain>
    </source>
</reference>
<evidence type="ECO:0000313" key="2">
    <source>
        <dbReference type="Proteomes" id="UP000032141"/>
    </source>
</evidence>
<keyword evidence="2" id="KW-1185">Reference proteome</keyword>
<protein>
    <submittedName>
        <fullName evidence="1">Uncharacterized protein</fullName>
    </submittedName>
</protein>
<dbReference type="EnsemblPlants" id="Bo28317s010.1">
    <property type="protein sequence ID" value="Bo28317s010.1"/>
    <property type="gene ID" value="Bo28317s010"/>
</dbReference>
<dbReference type="AlphaFoldDB" id="A0A0D3AH78"/>
<dbReference type="Proteomes" id="UP000032141">
    <property type="component" value="Unassembled WGS sequence"/>
</dbReference>
<proteinExistence type="predicted"/>